<protein>
    <submittedName>
        <fullName evidence="1">Uncharacterized protein</fullName>
    </submittedName>
</protein>
<dbReference type="SUPFAM" id="SSF50249">
    <property type="entry name" value="Nucleic acid-binding proteins"/>
    <property type="match status" value="1"/>
</dbReference>
<dbReference type="EMBL" id="JAAMOB010000004">
    <property type="protein sequence ID" value="KAF4114359.1"/>
    <property type="molecule type" value="Genomic_DNA"/>
</dbReference>
<name>A0A7J6D522_9TELE</name>
<accession>A0A7J6D522</accession>
<organism evidence="1 2">
    <name type="scientific">Onychostoma macrolepis</name>
    <dbReference type="NCBI Taxonomy" id="369639"/>
    <lineage>
        <taxon>Eukaryota</taxon>
        <taxon>Metazoa</taxon>
        <taxon>Chordata</taxon>
        <taxon>Craniata</taxon>
        <taxon>Vertebrata</taxon>
        <taxon>Euteleostomi</taxon>
        <taxon>Actinopterygii</taxon>
        <taxon>Neopterygii</taxon>
        <taxon>Teleostei</taxon>
        <taxon>Ostariophysi</taxon>
        <taxon>Cypriniformes</taxon>
        <taxon>Cyprinidae</taxon>
        <taxon>Acrossocheilinae</taxon>
        <taxon>Onychostoma</taxon>
    </lineage>
</organism>
<dbReference type="AlphaFoldDB" id="A0A7J6D522"/>
<dbReference type="InterPro" id="IPR012340">
    <property type="entry name" value="NA-bd_OB-fold"/>
</dbReference>
<reference evidence="1 2" key="1">
    <citation type="submission" date="2020-04" db="EMBL/GenBank/DDBJ databases">
        <title>Chromosome-level genome assembly of a cyprinid fish Onychostoma macrolepis by integration of Nanopore Sequencing, Bionano and Hi-C technology.</title>
        <authorList>
            <person name="Wang D."/>
        </authorList>
    </citation>
    <scope>NUCLEOTIDE SEQUENCE [LARGE SCALE GENOMIC DNA]</scope>
    <source>
        <strain evidence="1">SWU-2019</strain>
        <tissue evidence="1">Muscle</tissue>
    </source>
</reference>
<dbReference type="Gene3D" id="2.40.50.140">
    <property type="entry name" value="Nucleic acid-binding proteins"/>
    <property type="match status" value="1"/>
</dbReference>
<evidence type="ECO:0000313" key="1">
    <source>
        <dbReference type="EMBL" id="KAF4114359.1"/>
    </source>
</evidence>
<evidence type="ECO:0000313" key="2">
    <source>
        <dbReference type="Proteomes" id="UP000579812"/>
    </source>
</evidence>
<comment type="caution">
    <text evidence="1">The sequence shown here is derived from an EMBL/GenBank/DDBJ whole genome shotgun (WGS) entry which is preliminary data.</text>
</comment>
<sequence length="114" mass="12945">MFCHQHFPSACGQSPSACIFVQKCTAKQQKDNVQHKPMQVVRIMSVKDGEVAILDFHLRSDDKLIEVSLWRDEALVDLKMGDHIEMTHLKASVWTSGRSKLNSTSHTRVKVNNI</sequence>
<keyword evidence="2" id="KW-1185">Reference proteome</keyword>
<dbReference type="Proteomes" id="UP000579812">
    <property type="component" value="Unassembled WGS sequence"/>
</dbReference>
<gene>
    <name evidence="1" type="ORF">G5714_004582</name>
</gene>
<proteinExistence type="predicted"/>